<keyword evidence="8" id="KW-1185">Reference proteome</keyword>
<sequence>MSTAKLAIDPLWQCLCPSWSSVGLLRATRVASRSRRAPEQRQCLRQSTWTRPSHNATTAHHDIRAYSTASFQPLQQPQSKSRTATPLETKHDANLEHEETRLLYGRLRLSAAEGQTNTCFNIAEYLVKERKEKPNVQLYNALITSNTHHELGAAWRVHDLLEEMREAGLQPDVGTCHAVLKVLSVHLDHLLRTEILEYMHKRWFQLSEEGWHDMIAGMLREARFEQALERLDKMRQERMHIEPWLLDMAVFALCDAGEIEEAFRIMRTRYDAGELRLRQAVWAYLLDKGSEARHHNATSLVWMSQVNRGYFNPSSGTCLNVLATAAQAGDAPMATEVFTHLSKRGSAFRPIHYELLISAYLSASPPDLGRAISILTIMPLEKLEPTIAQTRGIFMYIKDKPALVKQAVTTLRELHTAGRKISITILNLLIECYIEQKNLAEAMKLYKIIHTFAPLGQGAQKSFANIETFNLLLKGCRVANPPDEQQASFLVSELLALRVVPTAMTYDRLILCFIEAAKYALRKASEIQDPVKAKEEHERGVELVDWSFRHFADMQPLGWMPRFGTLEALAMQLARVGDDRCWDILQAAEDYAERVEGYEQKRRYARKNVEEYWYAQRGGRKEDEPLEKSAHADNADAAAIASWS</sequence>
<organism evidence="5 7">
    <name type="scientific">Cercospora beticola</name>
    <name type="common">Sugarbeet leaf spot fungus</name>
    <dbReference type="NCBI Taxonomy" id="122368"/>
    <lineage>
        <taxon>Eukaryota</taxon>
        <taxon>Fungi</taxon>
        <taxon>Dikarya</taxon>
        <taxon>Ascomycota</taxon>
        <taxon>Pezizomycotina</taxon>
        <taxon>Dothideomycetes</taxon>
        <taxon>Dothideomycetidae</taxon>
        <taxon>Mycosphaerellales</taxon>
        <taxon>Mycosphaerellaceae</taxon>
        <taxon>Cercospora</taxon>
    </lineage>
</organism>
<evidence type="ECO:0000313" key="7">
    <source>
        <dbReference type="Proteomes" id="UP000230605"/>
    </source>
</evidence>
<evidence type="ECO:0000313" key="6">
    <source>
        <dbReference type="EMBL" id="WPB00368.1"/>
    </source>
</evidence>
<feature type="compositionally biased region" description="Polar residues" evidence="3">
    <location>
        <begin position="43"/>
        <end position="56"/>
    </location>
</feature>
<dbReference type="EMBL" id="LKMD01000101">
    <property type="protein sequence ID" value="PIA98617.1"/>
    <property type="molecule type" value="Genomic_DNA"/>
</dbReference>
<dbReference type="InterPro" id="IPR050872">
    <property type="entry name" value="PPR_P_subfamily"/>
</dbReference>
<reference evidence="6 8" key="2">
    <citation type="submission" date="2023-09" db="EMBL/GenBank/DDBJ databases">
        <title>Complete-Gapless Cercospora beticola genome.</title>
        <authorList>
            <person name="Wyatt N.A."/>
            <person name="Spanner R.E."/>
            <person name="Bolton M.D."/>
        </authorList>
    </citation>
    <scope>NUCLEOTIDE SEQUENCE [LARGE SCALE GENOMIC DNA]</scope>
    <source>
        <strain evidence="6">Cb09-40</strain>
    </source>
</reference>
<dbReference type="Pfam" id="PF13812">
    <property type="entry name" value="PPR_3"/>
    <property type="match status" value="1"/>
</dbReference>
<dbReference type="OrthoDB" id="747253at2759"/>
<proteinExistence type="inferred from homology"/>
<dbReference type="EMBL" id="CP134186">
    <property type="protein sequence ID" value="WPB00368.1"/>
    <property type="molecule type" value="Genomic_DNA"/>
</dbReference>
<comment type="similarity">
    <text evidence="1">Belongs to the PPR family. P subfamily.</text>
</comment>
<dbReference type="Proteomes" id="UP001302367">
    <property type="component" value="Chromosome 3"/>
</dbReference>
<feature type="region of interest" description="Disordered" evidence="3">
    <location>
        <begin position="620"/>
        <end position="644"/>
    </location>
</feature>
<dbReference type="Gene3D" id="1.25.40.10">
    <property type="entry name" value="Tetratricopeptide repeat domain"/>
    <property type="match status" value="2"/>
</dbReference>
<feature type="region of interest" description="Disordered" evidence="3">
    <location>
        <begin position="35"/>
        <end position="56"/>
    </location>
</feature>
<evidence type="ECO:0000313" key="5">
    <source>
        <dbReference type="EMBL" id="PIA98617.1"/>
    </source>
</evidence>
<feature type="region of interest" description="Disordered" evidence="3">
    <location>
        <begin position="70"/>
        <end position="94"/>
    </location>
</feature>
<dbReference type="PANTHER" id="PTHR46128:SF329">
    <property type="entry name" value="MITOCHONDRIAL GROUP I INTRON SPLICING FACTOR DMR1"/>
    <property type="match status" value="1"/>
</dbReference>
<evidence type="ECO:0000313" key="8">
    <source>
        <dbReference type="Proteomes" id="UP001302367"/>
    </source>
</evidence>
<evidence type="ECO:0000256" key="2">
    <source>
        <dbReference type="ARBA" id="ARBA00022737"/>
    </source>
</evidence>
<dbReference type="PANTHER" id="PTHR46128">
    <property type="entry name" value="MITOCHONDRIAL GROUP I INTRON SPLICING FACTOR CCM1"/>
    <property type="match status" value="1"/>
</dbReference>
<dbReference type="Proteomes" id="UP000230605">
    <property type="component" value="Chromosome 3"/>
</dbReference>
<feature type="compositionally biased region" description="Polar residues" evidence="3">
    <location>
        <begin position="70"/>
        <end position="86"/>
    </location>
</feature>
<evidence type="ECO:0000256" key="3">
    <source>
        <dbReference type="SAM" id="MobiDB-lite"/>
    </source>
</evidence>
<feature type="compositionally biased region" description="Low complexity" evidence="3">
    <location>
        <begin position="635"/>
        <end position="644"/>
    </location>
</feature>
<gene>
    <name evidence="5" type="ORF">CB0940_03196</name>
    <name evidence="6" type="ORF">RHO25_004987</name>
</gene>
<protein>
    <recommendedName>
        <fullName evidence="4">Pentatricopeptide repeat-containing protein-mitochondrial domain-containing protein</fullName>
    </recommendedName>
</protein>
<dbReference type="InterPro" id="IPR002885">
    <property type="entry name" value="PPR_rpt"/>
</dbReference>
<evidence type="ECO:0000256" key="1">
    <source>
        <dbReference type="ARBA" id="ARBA00007626"/>
    </source>
</evidence>
<dbReference type="InterPro" id="IPR011990">
    <property type="entry name" value="TPR-like_helical_dom_sf"/>
</dbReference>
<accession>A0A2G5I1E6</accession>
<name>A0A2G5I1E6_CERBT</name>
<feature type="compositionally biased region" description="Basic and acidic residues" evidence="3">
    <location>
        <begin position="620"/>
        <end position="634"/>
    </location>
</feature>
<evidence type="ECO:0000259" key="4">
    <source>
        <dbReference type="Pfam" id="PF23276"/>
    </source>
</evidence>
<feature type="domain" description="Pentatricopeptide repeat-containing protein-mitochondrial" evidence="4">
    <location>
        <begin position="315"/>
        <end position="447"/>
    </location>
</feature>
<dbReference type="AlphaFoldDB" id="A0A2G5I1E6"/>
<keyword evidence="2" id="KW-0677">Repeat</keyword>
<dbReference type="Pfam" id="PF23276">
    <property type="entry name" value="TPR_24"/>
    <property type="match status" value="1"/>
</dbReference>
<dbReference type="InterPro" id="IPR057027">
    <property type="entry name" value="TPR_mt"/>
</dbReference>
<reference evidence="5 7" key="1">
    <citation type="submission" date="2015-10" db="EMBL/GenBank/DDBJ databases">
        <title>The cercosporin biosynthetic gene cluster was horizontally transferred to several fungal lineages and shown to be expanded in Cercospora beticola based on microsynteny with recipient genomes.</title>
        <authorList>
            <person name="De Jonge R."/>
            <person name="Ebert M.K."/>
            <person name="Suttle J.C."/>
            <person name="Jurick Ii W.M."/>
            <person name="Secor G.A."/>
            <person name="Thomma B.P."/>
            <person name="Van De Peer Y."/>
            <person name="Bolton M.D."/>
        </authorList>
    </citation>
    <scope>NUCLEOTIDE SEQUENCE [LARGE SCALE GENOMIC DNA]</scope>
    <source>
        <strain evidence="5 7">09-40</strain>
    </source>
</reference>